<dbReference type="EMBL" id="LR796300">
    <property type="protein sequence ID" value="CAB4135584.1"/>
    <property type="molecule type" value="Genomic_DNA"/>
</dbReference>
<proteinExistence type="predicted"/>
<protein>
    <submittedName>
        <fullName evidence="2">Uncharacterized protein</fullName>
    </submittedName>
</protein>
<gene>
    <name evidence="2" type="ORF">UFOVP285_73</name>
</gene>
<evidence type="ECO:0000313" key="2">
    <source>
        <dbReference type="EMBL" id="CAB4135584.1"/>
    </source>
</evidence>
<sequence length="50" mass="5392">MIYIYLALTLSVSLLTVCISKATDATPLWAVIGLVVSAFTFGYILGESHE</sequence>
<reference evidence="2" key="1">
    <citation type="submission" date="2020-04" db="EMBL/GenBank/DDBJ databases">
        <authorList>
            <person name="Chiriac C."/>
            <person name="Salcher M."/>
            <person name="Ghai R."/>
            <person name="Kavagutti S V."/>
        </authorList>
    </citation>
    <scope>NUCLEOTIDE SEQUENCE</scope>
</reference>
<feature type="transmembrane region" description="Helical" evidence="1">
    <location>
        <begin position="30"/>
        <end position="46"/>
    </location>
</feature>
<evidence type="ECO:0000256" key="1">
    <source>
        <dbReference type="SAM" id="Phobius"/>
    </source>
</evidence>
<name>A0A6J5LM05_9CAUD</name>
<keyword evidence="1" id="KW-0472">Membrane</keyword>
<keyword evidence="1" id="KW-1133">Transmembrane helix</keyword>
<organism evidence="2">
    <name type="scientific">uncultured Caudovirales phage</name>
    <dbReference type="NCBI Taxonomy" id="2100421"/>
    <lineage>
        <taxon>Viruses</taxon>
        <taxon>Duplodnaviria</taxon>
        <taxon>Heunggongvirae</taxon>
        <taxon>Uroviricota</taxon>
        <taxon>Caudoviricetes</taxon>
        <taxon>Peduoviridae</taxon>
        <taxon>Maltschvirus</taxon>
        <taxon>Maltschvirus maltsch</taxon>
    </lineage>
</organism>
<accession>A0A6J5LM05</accession>
<keyword evidence="1" id="KW-0812">Transmembrane</keyword>